<gene>
    <name evidence="1" type="ORF">DERP_011046</name>
</gene>
<comment type="caution">
    <text evidence="1">The sequence shown here is derived from an EMBL/GenBank/DDBJ whole genome shotgun (WGS) entry which is preliminary data.</text>
</comment>
<organism evidence="1 2">
    <name type="scientific">Dermatophagoides pteronyssinus</name>
    <name type="common">European house dust mite</name>
    <dbReference type="NCBI Taxonomy" id="6956"/>
    <lineage>
        <taxon>Eukaryota</taxon>
        <taxon>Metazoa</taxon>
        <taxon>Ecdysozoa</taxon>
        <taxon>Arthropoda</taxon>
        <taxon>Chelicerata</taxon>
        <taxon>Arachnida</taxon>
        <taxon>Acari</taxon>
        <taxon>Acariformes</taxon>
        <taxon>Sarcoptiformes</taxon>
        <taxon>Astigmata</taxon>
        <taxon>Psoroptidia</taxon>
        <taxon>Analgoidea</taxon>
        <taxon>Pyroglyphidae</taxon>
        <taxon>Dermatophagoidinae</taxon>
        <taxon>Dermatophagoides</taxon>
    </lineage>
</organism>
<name>A0ABQ8JVY9_DERPT</name>
<dbReference type="EMBL" id="NJHN03000010">
    <property type="protein sequence ID" value="KAH9426476.1"/>
    <property type="molecule type" value="Genomic_DNA"/>
</dbReference>
<protein>
    <submittedName>
        <fullName evidence="1">Uncharacterized protein</fullName>
    </submittedName>
</protein>
<keyword evidence="2" id="KW-1185">Reference proteome</keyword>
<dbReference type="Proteomes" id="UP000887458">
    <property type="component" value="Unassembled WGS sequence"/>
</dbReference>
<evidence type="ECO:0000313" key="2">
    <source>
        <dbReference type="Proteomes" id="UP000887458"/>
    </source>
</evidence>
<reference evidence="1 2" key="2">
    <citation type="journal article" date="2022" name="Mol. Biol. Evol.">
        <title>Comparative Genomics Reveals Insights into the Divergent Evolution of Astigmatic Mites and Household Pest Adaptations.</title>
        <authorList>
            <person name="Xiong Q."/>
            <person name="Wan A.T."/>
            <person name="Liu X."/>
            <person name="Fung C.S."/>
            <person name="Xiao X."/>
            <person name="Malainual N."/>
            <person name="Hou J."/>
            <person name="Wang L."/>
            <person name="Wang M."/>
            <person name="Yang K.Y."/>
            <person name="Cui Y."/>
            <person name="Leung E.L."/>
            <person name="Nong W."/>
            <person name="Shin S.K."/>
            <person name="Au S.W."/>
            <person name="Jeong K.Y."/>
            <person name="Chew F.T."/>
            <person name="Hui J.H."/>
            <person name="Leung T.F."/>
            <person name="Tungtrongchitr A."/>
            <person name="Zhong N."/>
            <person name="Liu Z."/>
            <person name="Tsui S.K."/>
        </authorList>
    </citation>
    <scope>NUCLEOTIDE SEQUENCE [LARGE SCALE GENOMIC DNA]</scope>
    <source>
        <strain evidence="1">Derp</strain>
    </source>
</reference>
<sequence>MNSNSTTTTTTTKKNDTFENWPFSYDNYHDDIEHEGGFVPIINVASIMISKNLIEELKHLSSLL</sequence>
<accession>A0ABQ8JVY9</accession>
<evidence type="ECO:0000313" key="1">
    <source>
        <dbReference type="EMBL" id="KAH9426476.1"/>
    </source>
</evidence>
<proteinExistence type="predicted"/>
<reference evidence="1 2" key="1">
    <citation type="journal article" date="2018" name="J. Allergy Clin. Immunol.">
        <title>High-quality assembly of Dermatophagoides pteronyssinus genome and transcriptome reveals a wide range of novel allergens.</title>
        <authorList>
            <person name="Liu X.Y."/>
            <person name="Yang K.Y."/>
            <person name="Wang M.Q."/>
            <person name="Kwok J.S."/>
            <person name="Zeng X."/>
            <person name="Yang Z."/>
            <person name="Xiao X.J."/>
            <person name="Lau C.P."/>
            <person name="Li Y."/>
            <person name="Huang Z.M."/>
            <person name="Ba J.G."/>
            <person name="Yim A.K."/>
            <person name="Ouyang C.Y."/>
            <person name="Ngai S.M."/>
            <person name="Chan T.F."/>
            <person name="Leung E.L."/>
            <person name="Liu L."/>
            <person name="Liu Z.G."/>
            <person name="Tsui S.K."/>
        </authorList>
    </citation>
    <scope>NUCLEOTIDE SEQUENCE [LARGE SCALE GENOMIC DNA]</scope>
    <source>
        <strain evidence="1">Derp</strain>
    </source>
</reference>